<protein>
    <submittedName>
        <fullName evidence="1">Uncharacterized protein</fullName>
    </submittedName>
</protein>
<dbReference type="Proteomes" id="UP000429607">
    <property type="component" value="Unassembled WGS sequence"/>
</dbReference>
<accession>A0A6A3IRC2</accession>
<organism evidence="1 2">
    <name type="scientific">Phytophthora rubi</name>
    <dbReference type="NCBI Taxonomy" id="129364"/>
    <lineage>
        <taxon>Eukaryota</taxon>
        <taxon>Sar</taxon>
        <taxon>Stramenopiles</taxon>
        <taxon>Oomycota</taxon>
        <taxon>Peronosporomycetes</taxon>
        <taxon>Peronosporales</taxon>
        <taxon>Peronosporaceae</taxon>
        <taxon>Phytophthora</taxon>
    </lineage>
</organism>
<evidence type="ECO:0000313" key="1">
    <source>
        <dbReference type="EMBL" id="KAE8984447.1"/>
    </source>
</evidence>
<dbReference type="AlphaFoldDB" id="A0A6A3IRC2"/>
<comment type="caution">
    <text evidence="1">The sequence shown here is derived from an EMBL/GenBank/DDBJ whole genome shotgun (WGS) entry which is preliminary data.</text>
</comment>
<gene>
    <name evidence="1" type="ORF">PR001_g23174</name>
</gene>
<name>A0A6A3IRC2_9STRA</name>
<reference evidence="1 2" key="1">
    <citation type="submission" date="2018-09" db="EMBL/GenBank/DDBJ databases">
        <title>Genomic investigation of the strawberry pathogen Phytophthora fragariae indicates pathogenicity is determined by transcriptional variation in three key races.</title>
        <authorList>
            <person name="Adams T.M."/>
            <person name="Armitage A.D."/>
            <person name="Sobczyk M.K."/>
            <person name="Bates H.J."/>
            <person name="Dunwell J.M."/>
            <person name="Nellist C.F."/>
            <person name="Harrison R.J."/>
        </authorList>
    </citation>
    <scope>NUCLEOTIDE SEQUENCE [LARGE SCALE GENOMIC DNA]</scope>
    <source>
        <strain evidence="1 2">SCRP249</strain>
    </source>
</reference>
<evidence type="ECO:0000313" key="2">
    <source>
        <dbReference type="Proteomes" id="UP000429607"/>
    </source>
</evidence>
<dbReference type="EMBL" id="QXFV01002696">
    <property type="protein sequence ID" value="KAE8984447.1"/>
    <property type="molecule type" value="Genomic_DNA"/>
</dbReference>
<proteinExistence type="predicted"/>
<sequence>MSGLPAEILSAPVLLSFSSDASSRSCRPVVVSPQAASGSPSTGGYGAPRCRLPQLGAQAATPSPLSLHLVAALPQAALGPARSP</sequence>